<evidence type="ECO:0000256" key="2">
    <source>
        <dbReference type="ARBA" id="ARBA00006986"/>
    </source>
</evidence>
<evidence type="ECO:0000256" key="5">
    <source>
        <dbReference type="ARBA" id="ARBA00022989"/>
    </source>
</evidence>
<dbReference type="Proteomes" id="UP001516400">
    <property type="component" value="Unassembled WGS sequence"/>
</dbReference>
<keyword evidence="11" id="KW-1185">Reference proteome</keyword>
<dbReference type="EMBL" id="JABFTP020000185">
    <property type="protein sequence ID" value="KAL3287917.1"/>
    <property type="molecule type" value="Genomic_DNA"/>
</dbReference>
<dbReference type="InterPro" id="IPR009565">
    <property type="entry name" value="FAM174-like"/>
</dbReference>
<feature type="transmembrane region" description="Helical" evidence="8">
    <location>
        <begin position="7"/>
        <end position="25"/>
    </location>
</feature>
<accession>A0ABD2PA83</accession>
<organism evidence="10 11">
    <name type="scientific">Cryptolaemus montrouzieri</name>
    <dbReference type="NCBI Taxonomy" id="559131"/>
    <lineage>
        <taxon>Eukaryota</taxon>
        <taxon>Metazoa</taxon>
        <taxon>Ecdysozoa</taxon>
        <taxon>Arthropoda</taxon>
        <taxon>Hexapoda</taxon>
        <taxon>Insecta</taxon>
        <taxon>Pterygota</taxon>
        <taxon>Neoptera</taxon>
        <taxon>Endopterygota</taxon>
        <taxon>Coleoptera</taxon>
        <taxon>Polyphaga</taxon>
        <taxon>Cucujiformia</taxon>
        <taxon>Coccinelloidea</taxon>
        <taxon>Coccinellidae</taxon>
        <taxon>Scymninae</taxon>
        <taxon>Scymnini</taxon>
        <taxon>Cryptolaemus</taxon>
    </lineage>
</organism>
<dbReference type="AlphaFoldDB" id="A0ABD2PA83"/>
<comment type="caution">
    <text evidence="10">The sequence shown here is derived from an EMBL/GenBank/DDBJ whole genome shotgun (WGS) entry which is preliminary data.</text>
</comment>
<dbReference type="GO" id="GO:0016020">
    <property type="term" value="C:membrane"/>
    <property type="evidence" value="ECO:0007669"/>
    <property type="project" value="UniProtKB-SubCell"/>
</dbReference>
<comment type="similarity">
    <text evidence="2">Belongs to the FAM174 family.</text>
</comment>
<keyword evidence="6 8" id="KW-0472">Membrane</keyword>
<feature type="signal peptide" evidence="9">
    <location>
        <begin position="1"/>
        <end position="16"/>
    </location>
</feature>
<proteinExistence type="inferred from homology"/>
<gene>
    <name evidence="10" type="ORF">HHI36_002373</name>
</gene>
<keyword evidence="7" id="KW-0325">Glycoprotein</keyword>
<evidence type="ECO:0000256" key="6">
    <source>
        <dbReference type="ARBA" id="ARBA00023136"/>
    </source>
</evidence>
<keyword evidence="3 8" id="KW-0812">Transmembrane</keyword>
<feature type="chain" id="PRO_5044743243" evidence="9">
    <location>
        <begin position="17"/>
        <end position="190"/>
    </location>
</feature>
<name>A0ABD2PA83_9CUCU</name>
<evidence type="ECO:0000256" key="9">
    <source>
        <dbReference type="SAM" id="SignalP"/>
    </source>
</evidence>
<evidence type="ECO:0000313" key="11">
    <source>
        <dbReference type="Proteomes" id="UP001516400"/>
    </source>
</evidence>
<evidence type="ECO:0000256" key="1">
    <source>
        <dbReference type="ARBA" id="ARBA00004479"/>
    </source>
</evidence>
<protein>
    <submittedName>
        <fullName evidence="10">Uncharacterized protein</fullName>
    </submittedName>
</protein>
<feature type="transmembrane region" description="Helical" evidence="8">
    <location>
        <begin position="121"/>
        <end position="142"/>
    </location>
</feature>
<dbReference type="PANTHER" id="PTHR28607:SF4">
    <property type="entry name" value="TRANSMEMBRANE PROTEIN"/>
    <property type="match status" value="1"/>
</dbReference>
<evidence type="ECO:0000256" key="8">
    <source>
        <dbReference type="SAM" id="Phobius"/>
    </source>
</evidence>
<evidence type="ECO:0000313" key="10">
    <source>
        <dbReference type="EMBL" id="KAL3287917.1"/>
    </source>
</evidence>
<evidence type="ECO:0000256" key="7">
    <source>
        <dbReference type="ARBA" id="ARBA00023180"/>
    </source>
</evidence>
<dbReference type="PANTHER" id="PTHR28607">
    <property type="entry name" value="EXPRESSED PROTEIN"/>
    <property type="match status" value="1"/>
</dbReference>
<reference evidence="10 11" key="1">
    <citation type="journal article" date="2021" name="BMC Biol.">
        <title>Horizontally acquired antibacterial genes associated with adaptive radiation of ladybird beetles.</title>
        <authorList>
            <person name="Li H.S."/>
            <person name="Tang X.F."/>
            <person name="Huang Y.H."/>
            <person name="Xu Z.Y."/>
            <person name="Chen M.L."/>
            <person name="Du X.Y."/>
            <person name="Qiu B.Y."/>
            <person name="Chen P.T."/>
            <person name="Zhang W."/>
            <person name="Slipinski A."/>
            <person name="Escalona H.E."/>
            <person name="Waterhouse R.M."/>
            <person name="Zwick A."/>
            <person name="Pang H."/>
        </authorList>
    </citation>
    <scope>NUCLEOTIDE SEQUENCE [LARGE SCALE GENOMIC DNA]</scope>
    <source>
        <strain evidence="10">SYSU2018</strain>
    </source>
</reference>
<sequence>MTNKFKLILLFNVIFTFDISIQSHLMKERGLLAKMSNDVQNYNLEQKKDNNLNSTNSKEKPVKIPLDHLEPNLSRNRTLHKTISKQESHIDTNAVSVTGTQDNAKITSIHHSWNIEQESGFLTNTMTILLLISLIFMVFVAYKTYRRKSRNARIKKYGVRLTRGNIEMTPLPLDNDDDDETVFDLKNVPT</sequence>
<dbReference type="Pfam" id="PF06679">
    <property type="entry name" value="DUF1180"/>
    <property type="match status" value="1"/>
</dbReference>
<keyword evidence="4 9" id="KW-0732">Signal</keyword>
<comment type="subcellular location">
    <subcellularLocation>
        <location evidence="1">Membrane</location>
        <topology evidence="1">Single-pass type I membrane protein</topology>
    </subcellularLocation>
</comment>
<keyword evidence="5 8" id="KW-1133">Transmembrane helix</keyword>
<evidence type="ECO:0000256" key="4">
    <source>
        <dbReference type="ARBA" id="ARBA00022729"/>
    </source>
</evidence>
<evidence type="ECO:0000256" key="3">
    <source>
        <dbReference type="ARBA" id="ARBA00022692"/>
    </source>
</evidence>